<dbReference type="PANTHER" id="PTHR36852:SF1">
    <property type="entry name" value="PROTEIN GVPL 2"/>
    <property type="match status" value="1"/>
</dbReference>
<sequence>MTDLGIYLYAVGRDLDDTDLPPGVEGQQPRIARADGLDVVVSDVPMADFDEAGLRSHLEDLSWLERVARAHNGVLETLSERATVVPAGLATVFHDESGLRDRIDDWREQTEETLLLLDGRVELGVKVYRQDQGSSEQPEPTETGSSPAGSGAAYLRRRRDERERRTALVDDERQLVEGLRNLLCDSAVRERTHDLQDPRLTGRPEQMLLNASYLVPNEAQRELEDRSAEYAAAHPGLLVEVTGPWAPYSFAALGSPE</sequence>
<evidence type="ECO:0000256" key="2">
    <source>
        <dbReference type="ARBA" id="ARBA00035108"/>
    </source>
</evidence>
<keyword evidence="6" id="KW-1185">Reference proteome</keyword>
<proteinExistence type="inferred from homology"/>
<feature type="compositionally biased region" description="Polar residues" evidence="4">
    <location>
        <begin position="131"/>
        <end position="148"/>
    </location>
</feature>
<evidence type="ECO:0000313" key="5">
    <source>
        <dbReference type="EMBL" id="MDF8264745.1"/>
    </source>
</evidence>
<organism evidence="5 6">
    <name type="scientific">Luteipulveratus flavus</name>
    <dbReference type="NCBI Taxonomy" id="3031728"/>
    <lineage>
        <taxon>Bacteria</taxon>
        <taxon>Bacillati</taxon>
        <taxon>Actinomycetota</taxon>
        <taxon>Actinomycetes</taxon>
        <taxon>Micrococcales</taxon>
        <taxon>Dermacoccaceae</taxon>
        <taxon>Luteipulveratus</taxon>
    </lineage>
</organism>
<comment type="subcellular location">
    <subcellularLocation>
        <location evidence="2">Gas vesicle</location>
    </subcellularLocation>
</comment>
<dbReference type="Pfam" id="PF06386">
    <property type="entry name" value="GvpL_GvpF"/>
    <property type="match status" value="1"/>
</dbReference>
<dbReference type="RefSeq" id="WP_277192283.1">
    <property type="nucleotide sequence ID" value="NZ_JAROAV010000028.1"/>
</dbReference>
<dbReference type="PANTHER" id="PTHR36852">
    <property type="entry name" value="PROTEIN GVPL 2"/>
    <property type="match status" value="1"/>
</dbReference>
<comment type="similarity">
    <text evidence="3">Belongs to the gas vesicle GvpF/GvpL family.</text>
</comment>
<accession>A0ABT6C7J1</accession>
<keyword evidence="1" id="KW-0304">Gas vesicle</keyword>
<reference evidence="5 6" key="1">
    <citation type="submission" date="2023-03" db="EMBL/GenBank/DDBJ databases">
        <title>YIM 133296 draft genome.</title>
        <authorList>
            <person name="Xiong L."/>
        </authorList>
    </citation>
    <scope>NUCLEOTIDE SEQUENCE [LARGE SCALE GENOMIC DNA]</scope>
    <source>
        <strain evidence="5 6">YIM 133296</strain>
    </source>
</reference>
<protein>
    <submittedName>
        <fullName evidence="5">GvpL/GvpF family gas vesicle protein</fullName>
    </submittedName>
</protein>
<feature type="region of interest" description="Disordered" evidence="4">
    <location>
        <begin position="130"/>
        <end position="161"/>
    </location>
</feature>
<evidence type="ECO:0000313" key="6">
    <source>
        <dbReference type="Proteomes" id="UP001528912"/>
    </source>
</evidence>
<gene>
    <name evidence="5" type="ORF">P4R38_10855</name>
</gene>
<name>A0ABT6C7J1_9MICO</name>
<evidence type="ECO:0000256" key="1">
    <source>
        <dbReference type="ARBA" id="ARBA00022987"/>
    </source>
</evidence>
<dbReference type="InterPro" id="IPR009430">
    <property type="entry name" value="GvpL/GvpF"/>
</dbReference>
<comment type="caution">
    <text evidence="5">The sequence shown here is derived from an EMBL/GenBank/DDBJ whole genome shotgun (WGS) entry which is preliminary data.</text>
</comment>
<evidence type="ECO:0000256" key="3">
    <source>
        <dbReference type="ARBA" id="ARBA00035643"/>
    </source>
</evidence>
<dbReference type="EMBL" id="JAROAV010000028">
    <property type="protein sequence ID" value="MDF8264745.1"/>
    <property type="molecule type" value="Genomic_DNA"/>
</dbReference>
<evidence type="ECO:0000256" key="4">
    <source>
        <dbReference type="SAM" id="MobiDB-lite"/>
    </source>
</evidence>
<dbReference type="Proteomes" id="UP001528912">
    <property type="component" value="Unassembled WGS sequence"/>
</dbReference>